<feature type="chain" id="PRO_5006865966" evidence="1">
    <location>
        <begin position="21"/>
        <end position="83"/>
    </location>
</feature>
<dbReference type="EMBL" id="GEDG01018268">
    <property type="protein sequence ID" value="JAP20937.1"/>
    <property type="molecule type" value="Transcribed_RNA"/>
</dbReference>
<reference evidence="2" key="1">
    <citation type="submission" date="2015-12" db="EMBL/GenBank/DDBJ databases">
        <title>Gene expression during late stages of embryo sac development: a critical building block for successful pollen-pistil interactions.</title>
        <authorList>
            <person name="Liu Y."/>
            <person name="Joly V."/>
            <person name="Sabar M."/>
            <person name="Matton D.P."/>
        </authorList>
    </citation>
    <scope>NUCLEOTIDE SEQUENCE</scope>
</reference>
<evidence type="ECO:0000313" key="2">
    <source>
        <dbReference type="EMBL" id="JAP20937.1"/>
    </source>
</evidence>
<evidence type="ECO:0000256" key="1">
    <source>
        <dbReference type="SAM" id="SignalP"/>
    </source>
</evidence>
<proteinExistence type="predicted"/>
<accession>A0A0V0HM48</accession>
<organism evidence="2">
    <name type="scientific">Solanum chacoense</name>
    <name type="common">Chaco potato</name>
    <dbReference type="NCBI Taxonomy" id="4108"/>
    <lineage>
        <taxon>Eukaryota</taxon>
        <taxon>Viridiplantae</taxon>
        <taxon>Streptophyta</taxon>
        <taxon>Embryophyta</taxon>
        <taxon>Tracheophyta</taxon>
        <taxon>Spermatophyta</taxon>
        <taxon>Magnoliopsida</taxon>
        <taxon>eudicotyledons</taxon>
        <taxon>Gunneridae</taxon>
        <taxon>Pentapetalae</taxon>
        <taxon>asterids</taxon>
        <taxon>lamiids</taxon>
        <taxon>Solanales</taxon>
        <taxon>Solanaceae</taxon>
        <taxon>Solanoideae</taxon>
        <taxon>Solaneae</taxon>
        <taxon>Solanum</taxon>
    </lineage>
</organism>
<protein>
    <submittedName>
        <fullName evidence="2">Putative ovule protein</fullName>
    </submittedName>
</protein>
<sequence>MRTKLPVSVWWHAILHTAALVRIRPTSYHDISPLQLVFGQEPNFPTLESLVVRYMFQLLHHNAQRWVPKEGWGYMLGMNLVLL</sequence>
<feature type="signal peptide" evidence="1">
    <location>
        <begin position="1"/>
        <end position="20"/>
    </location>
</feature>
<dbReference type="AlphaFoldDB" id="A0A0V0HM48"/>
<name>A0A0V0HM48_SOLCH</name>
<keyword evidence="1" id="KW-0732">Signal</keyword>